<dbReference type="InterPro" id="IPR032093">
    <property type="entry name" value="PhoD_N"/>
</dbReference>
<evidence type="ECO:0000256" key="1">
    <source>
        <dbReference type="SAM" id="MobiDB-lite"/>
    </source>
</evidence>
<evidence type="ECO:0000259" key="2">
    <source>
        <dbReference type="Pfam" id="PF09423"/>
    </source>
</evidence>
<dbReference type="Gene3D" id="3.60.21.70">
    <property type="entry name" value="PhoD-like phosphatase"/>
    <property type="match status" value="1"/>
</dbReference>
<reference evidence="4 5" key="1">
    <citation type="journal article" date="2019" name="Int. J. Syst. Evol. Microbiol.">
        <title>The Global Catalogue of Microorganisms (GCM) 10K type strain sequencing project: providing services to taxonomists for standard genome sequencing and annotation.</title>
        <authorList>
            <consortium name="The Broad Institute Genomics Platform"/>
            <consortium name="The Broad Institute Genome Sequencing Center for Infectious Disease"/>
            <person name="Wu L."/>
            <person name="Ma J."/>
        </authorList>
    </citation>
    <scope>NUCLEOTIDE SEQUENCE [LARGE SCALE GENOMIC DNA]</scope>
    <source>
        <strain evidence="4 5">CGMCC 1.12563</strain>
    </source>
</reference>
<feature type="compositionally biased region" description="Polar residues" evidence="1">
    <location>
        <begin position="20"/>
        <end position="38"/>
    </location>
</feature>
<dbReference type="Pfam" id="PF16655">
    <property type="entry name" value="PhoD_N"/>
    <property type="match status" value="1"/>
</dbReference>
<name>A0ABD6AZS1_9EURY</name>
<dbReference type="EMBL" id="JBHUDC010000008">
    <property type="protein sequence ID" value="MFD1515242.1"/>
    <property type="molecule type" value="Genomic_DNA"/>
</dbReference>
<dbReference type="PANTHER" id="PTHR43606">
    <property type="entry name" value="PHOSPHATASE, PUTATIVE (AFU_ORTHOLOGUE AFUA_6G08710)-RELATED"/>
    <property type="match status" value="1"/>
</dbReference>
<dbReference type="InterPro" id="IPR029052">
    <property type="entry name" value="Metallo-depent_PP-like"/>
</dbReference>
<organism evidence="4 5">
    <name type="scientific">Halomarina rubra</name>
    <dbReference type="NCBI Taxonomy" id="2071873"/>
    <lineage>
        <taxon>Archaea</taxon>
        <taxon>Methanobacteriati</taxon>
        <taxon>Methanobacteriota</taxon>
        <taxon>Stenosarchaea group</taxon>
        <taxon>Halobacteria</taxon>
        <taxon>Halobacteriales</taxon>
        <taxon>Natronomonadaceae</taxon>
        <taxon>Halomarina</taxon>
    </lineage>
</organism>
<dbReference type="RefSeq" id="WP_250875163.1">
    <property type="nucleotide sequence ID" value="NZ_JALXFV010000008.1"/>
</dbReference>
<evidence type="ECO:0000313" key="5">
    <source>
        <dbReference type="Proteomes" id="UP001597187"/>
    </source>
</evidence>
<dbReference type="InterPro" id="IPR018946">
    <property type="entry name" value="PhoD-like_MPP"/>
</dbReference>
<protein>
    <submittedName>
        <fullName evidence="4">Alkaline phosphatase D family protein</fullName>
    </submittedName>
</protein>
<comment type="caution">
    <text evidence="4">The sequence shown here is derived from an EMBL/GenBank/DDBJ whole genome shotgun (WGS) entry which is preliminary data.</text>
</comment>
<dbReference type="Gene3D" id="2.60.40.380">
    <property type="entry name" value="Purple acid phosphatase-like, N-terminal"/>
    <property type="match status" value="1"/>
</dbReference>
<dbReference type="InterPro" id="IPR038607">
    <property type="entry name" value="PhoD-like_sf"/>
</dbReference>
<evidence type="ECO:0000313" key="4">
    <source>
        <dbReference type="EMBL" id="MFD1515242.1"/>
    </source>
</evidence>
<evidence type="ECO:0000259" key="3">
    <source>
        <dbReference type="Pfam" id="PF16655"/>
    </source>
</evidence>
<dbReference type="PANTHER" id="PTHR43606:SF2">
    <property type="entry name" value="ALKALINE PHOSPHATASE FAMILY PROTEIN (AFU_ORTHOLOGUE AFUA_5G03860)"/>
    <property type="match status" value="1"/>
</dbReference>
<accession>A0ABD6AZS1</accession>
<gene>
    <name evidence="4" type="ORF">ACFSBT_18330</name>
</gene>
<dbReference type="Proteomes" id="UP001597187">
    <property type="component" value="Unassembled WGS sequence"/>
</dbReference>
<dbReference type="CDD" id="cd07389">
    <property type="entry name" value="MPP_PhoD"/>
    <property type="match status" value="1"/>
</dbReference>
<proteinExistence type="predicted"/>
<keyword evidence="5" id="KW-1185">Reference proteome</keyword>
<sequence length="565" mass="61724">MTGARRTPTSGYRGDVTPDELTTPTHAASPTGDTVTTASDDERFPQSVASGGPTANGVVLWTRLSPDSVGGDTSDDEDSAELVVEVAEDDSFADSVVEGTVPTDRYGPGTGHTVRVDVDGHLDPDTEYAYRFVHGGVASRTGHCRTLPAPDASPDSLRLAVVACQDYENGYYGAFSHVAAEDVDFLLHLGDVVYESAANLFGAGDGPVAGHELELPSGEPMASSLADYRYLHGTYRRDPHLQRALEAHTLVAGWDDHEIADDRYWDRTLDAPVVPDHDRGADPRYATDLTDAGIRAFHEFVPIRVRYDDDADHVHDRFRLYRSLRFGDLLDLLVTDQRFYRDGPPSPTVTLAGATFGLGVDDDADRTMLGRDQREWFGRQARSSEARWLTWASAVLTQPFRVGVGPLSVHPKVGATWDGYAAERRRLFADLGAADPAVVTLSGDLHTYVVGTQRLGGADGPAVGTEFMTPAVTSVNIAENAGVASGALARLTRPLFRQLFPAMNPEMAFFDSHDWGYSVVEFTREDCTYTAYAVDKTDDTADADRRELVRFRRSHDDPVPERVRE</sequence>
<dbReference type="SUPFAM" id="SSF56300">
    <property type="entry name" value="Metallo-dependent phosphatases"/>
    <property type="match status" value="1"/>
</dbReference>
<dbReference type="AlphaFoldDB" id="A0ABD6AZS1"/>
<dbReference type="InterPro" id="IPR052900">
    <property type="entry name" value="Phospholipid_Metab_Enz"/>
</dbReference>
<feature type="domain" description="Phospholipase D N-terminal" evidence="3">
    <location>
        <begin position="47"/>
        <end position="146"/>
    </location>
</feature>
<feature type="domain" description="PhoD-like phosphatase metallophosphatase" evidence="2">
    <location>
        <begin position="159"/>
        <end position="529"/>
    </location>
</feature>
<dbReference type="Pfam" id="PF09423">
    <property type="entry name" value="PhoD"/>
    <property type="match status" value="1"/>
</dbReference>
<feature type="region of interest" description="Disordered" evidence="1">
    <location>
        <begin position="1"/>
        <end position="58"/>
    </location>
</feature>